<gene>
    <name evidence="2" type="ORF">FCALED_LOCUS10214</name>
</gene>
<evidence type="ECO:0000313" key="2">
    <source>
        <dbReference type="EMBL" id="CAG8633962.1"/>
    </source>
</evidence>
<dbReference type="EMBL" id="CAJVPQ010003647">
    <property type="protein sequence ID" value="CAG8633962.1"/>
    <property type="molecule type" value="Genomic_DNA"/>
</dbReference>
<evidence type="ECO:0000256" key="1">
    <source>
        <dbReference type="SAM" id="MobiDB-lite"/>
    </source>
</evidence>
<feature type="non-terminal residue" evidence="2">
    <location>
        <position position="1"/>
    </location>
</feature>
<accession>A0A9N9DD55</accession>
<organism evidence="2 3">
    <name type="scientific">Funneliformis caledonium</name>
    <dbReference type="NCBI Taxonomy" id="1117310"/>
    <lineage>
        <taxon>Eukaryota</taxon>
        <taxon>Fungi</taxon>
        <taxon>Fungi incertae sedis</taxon>
        <taxon>Mucoromycota</taxon>
        <taxon>Glomeromycotina</taxon>
        <taxon>Glomeromycetes</taxon>
        <taxon>Glomerales</taxon>
        <taxon>Glomeraceae</taxon>
        <taxon>Funneliformis</taxon>
    </lineage>
</organism>
<keyword evidence="3" id="KW-1185">Reference proteome</keyword>
<feature type="region of interest" description="Disordered" evidence="1">
    <location>
        <begin position="26"/>
        <end position="59"/>
    </location>
</feature>
<comment type="caution">
    <text evidence="2">The sequence shown here is derived from an EMBL/GenBank/DDBJ whole genome shotgun (WGS) entry which is preliminary data.</text>
</comment>
<sequence>PHVYNDNLQHFNISPSSNILNCTHVESDHDEADSDIKRSSKSQGMHSSDEAESLTARIV</sequence>
<proteinExistence type="predicted"/>
<dbReference type="Proteomes" id="UP000789570">
    <property type="component" value="Unassembled WGS sequence"/>
</dbReference>
<dbReference type="AlphaFoldDB" id="A0A9N9DD55"/>
<protein>
    <submittedName>
        <fullName evidence="2">17127_t:CDS:1</fullName>
    </submittedName>
</protein>
<evidence type="ECO:0000313" key="3">
    <source>
        <dbReference type="Proteomes" id="UP000789570"/>
    </source>
</evidence>
<name>A0A9N9DD55_9GLOM</name>
<reference evidence="2" key="1">
    <citation type="submission" date="2021-06" db="EMBL/GenBank/DDBJ databases">
        <authorList>
            <person name="Kallberg Y."/>
            <person name="Tangrot J."/>
            <person name="Rosling A."/>
        </authorList>
    </citation>
    <scope>NUCLEOTIDE SEQUENCE</scope>
    <source>
        <strain evidence="2">UK204</strain>
    </source>
</reference>